<dbReference type="SUPFAM" id="SSF48452">
    <property type="entry name" value="TPR-like"/>
    <property type="match status" value="1"/>
</dbReference>
<dbReference type="Gene3D" id="1.25.40.10">
    <property type="entry name" value="Tetratricopeptide repeat domain"/>
    <property type="match status" value="2"/>
</dbReference>
<gene>
    <name evidence="4" type="ORF">TrVE_jg8247</name>
</gene>
<reference evidence="5" key="1">
    <citation type="journal article" date="2023" name="Commun. Biol.">
        <title>Genome analysis of Parmales, the sister group of diatoms, reveals the evolutionary specialization of diatoms from phago-mixotrophs to photoautotrophs.</title>
        <authorList>
            <person name="Ban H."/>
            <person name="Sato S."/>
            <person name="Yoshikawa S."/>
            <person name="Yamada K."/>
            <person name="Nakamura Y."/>
            <person name="Ichinomiya M."/>
            <person name="Sato N."/>
            <person name="Blanc-Mathieu R."/>
            <person name="Endo H."/>
            <person name="Kuwata A."/>
            <person name="Ogata H."/>
        </authorList>
    </citation>
    <scope>NUCLEOTIDE SEQUENCE [LARGE SCALE GENOMIC DNA]</scope>
    <source>
        <strain evidence="5">NIES 3699</strain>
    </source>
</reference>
<accession>A0A9W7BWC9</accession>
<keyword evidence="5" id="KW-1185">Reference proteome</keyword>
<evidence type="ECO:0000256" key="1">
    <source>
        <dbReference type="ARBA" id="ARBA00022737"/>
    </source>
</evidence>
<evidence type="ECO:0000256" key="3">
    <source>
        <dbReference type="SAM" id="MobiDB-lite"/>
    </source>
</evidence>
<dbReference type="InterPro" id="IPR011990">
    <property type="entry name" value="TPR-like_helical_dom_sf"/>
</dbReference>
<organism evidence="4 5">
    <name type="scientific">Triparma verrucosa</name>
    <dbReference type="NCBI Taxonomy" id="1606542"/>
    <lineage>
        <taxon>Eukaryota</taxon>
        <taxon>Sar</taxon>
        <taxon>Stramenopiles</taxon>
        <taxon>Ochrophyta</taxon>
        <taxon>Bolidophyceae</taxon>
        <taxon>Parmales</taxon>
        <taxon>Triparmaceae</taxon>
        <taxon>Triparma</taxon>
    </lineage>
</organism>
<evidence type="ECO:0000256" key="2">
    <source>
        <dbReference type="ARBA" id="ARBA00022803"/>
    </source>
</evidence>
<keyword evidence="1" id="KW-0677">Repeat</keyword>
<evidence type="ECO:0000313" key="4">
    <source>
        <dbReference type="EMBL" id="GMH94942.1"/>
    </source>
</evidence>
<protein>
    <submittedName>
        <fullName evidence="4">Uncharacterized protein</fullName>
    </submittedName>
</protein>
<dbReference type="EMBL" id="BRXX01000161">
    <property type="protein sequence ID" value="GMH94942.1"/>
    <property type="molecule type" value="Genomic_DNA"/>
</dbReference>
<dbReference type="GO" id="GO:0051879">
    <property type="term" value="F:Hsp90 protein binding"/>
    <property type="evidence" value="ECO:0007669"/>
    <property type="project" value="TreeGrafter"/>
</dbReference>
<dbReference type="Proteomes" id="UP001165160">
    <property type="component" value="Unassembled WGS sequence"/>
</dbReference>
<evidence type="ECO:0000313" key="5">
    <source>
        <dbReference type="Proteomes" id="UP001165160"/>
    </source>
</evidence>
<comment type="caution">
    <text evidence="4">The sequence shown here is derived from an EMBL/GenBank/DDBJ whole genome shotgun (WGS) entry which is preliminary data.</text>
</comment>
<sequence>MSSLAQKKISPEHSQLDAKSPLSLKNQGNEALNKGDYVTAGRMYTLGIDLILDGRSNEELVKPGVLHVLDNNSNHVLHALFSNRSLAMLKQKDAAAAKEDAELCTLAKPDFAKGHLRLLAALDVDGASVEERRAVVMRALLSCPDNAELRGMELRYALDTDGGVSNDVSVDGAEVIRETIKVASQEGHPQRAMACGDVGSAYACGAHGLEKDVVKAETFLKQGMELGDGASARNLGLLFLDLQRVQEAAPALKKAADLGDDEAKSILQQIAGEAEKKKEEMIKKLRKMADMGDQRAVEMIREFEQQQ</sequence>
<feature type="region of interest" description="Disordered" evidence="3">
    <location>
        <begin position="1"/>
        <end position="27"/>
    </location>
</feature>
<name>A0A9W7BWC9_9STRA</name>
<proteinExistence type="predicted"/>
<dbReference type="AlphaFoldDB" id="A0A9W7BWC9"/>
<dbReference type="PANTHER" id="PTHR22904">
    <property type="entry name" value="TPR REPEAT CONTAINING PROTEIN"/>
    <property type="match status" value="1"/>
</dbReference>
<keyword evidence="2" id="KW-0802">TPR repeat</keyword>
<dbReference type="PANTHER" id="PTHR22904:SF523">
    <property type="entry name" value="STRESS-INDUCED-PHOSPHOPROTEIN 1"/>
    <property type="match status" value="1"/>
</dbReference>